<accession>A0ABV7V4G1</accession>
<sequence length="212" mass="22970">MVTNPSNCRLKRCSPDERRENILAVATEVFTQTGYGATSMSAIAAELGGSKATLYKYFPSKEQLFEAVLMRGCGAVLAALEQLAEADSDDPEAILADFGTRFLTGLCGQRSLDVYRMVHAAGLQFPEAADMFFRCGPDRAGAMLAIVLDRLARQRGVPLRDPRLAADQFLGMVRGKLHMRVAIGVMAPPDAETIRRHAAHAARIFAHGLFAG</sequence>
<organism evidence="4 5">
    <name type="scientific">Novosphingobium pokkalii</name>
    <dbReference type="NCBI Taxonomy" id="1770194"/>
    <lineage>
        <taxon>Bacteria</taxon>
        <taxon>Pseudomonadati</taxon>
        <taxon>Pseudomonadota</taxon>
        <taxon>Alphaproteobacteria</taxon>
        <taxon>Sphingomonadales</taxon>
        <taxon>Sphingomonadaceae</taxon>
        <taxon>Novosphingobium</taxon>
    </lineage>
</organism>
<dbReference type="InterPro" id="IPR050109">
    <property type="entry name" value="HTH-type_TetR-like_transc_reg"/>
</dbReference>
<dbReference type="InterPro" id="IPR009057">
    <property type="entry name" value="Homeodomain-like_sf"/>
</dbReference>
<dbReference type="Proteomes" id="UP001595683">
    <property type="component" value="Unassembled WGS sequence"/>
</dbReference>
<dbReference type="Gene3D" id="1.10.357.10">
    <property type="entry name" value="Tetracycline Repressor, domain 2"/>
    <property type="match status" value="1"/>
</dbReference>
<name>A0ABV7V4G1_9SPHN</name>
<dbReference type="Pfam" id="PF14246">
    <property type="entry name" value="TetR_C_7"/>
    <property type="match status" value="1"/>
</dbReference>
<dbReference type="EMBL" id="JBHRYE010000017">
    <property type="protein sequence ID" value="MFC3671993.1"/>
    <property type="molecule type" value="Genomic_DNA"/>
</dbReference>
<dbReference type="SUPFAM" id="SSF48498">
    <property type="entry name" value="Tetracyclin repressor-like, C-terminal domain"/>
    <property type="match status" value="1"/>
</dbReference>
<dbReference type="InterPro" id="IPR036271">
    <property type="entry name" value="Tet_transcr_reg_TetR-rel_C_sf"/>
</dbReference>
<feature type="DNA-binding region" description="H-T-H motif" evidence="2">
    <location>
        <begin position="39"/>
        <end position="58"/>
    </location>
</feature>
<reference evidence="5" key="1">
    <citation type="journal article" date="2019" name="Int. J. Syst. Evol. Microbiol.">
        <title>The Global Catalogue of Microorganisms (GCM) 10K type strain sequencing project: providing services to taxonomists for standard genome sequencing and annotation.</title>
        <authorList>
            <consortium name="The Broad Institute Genomics Platform"/>
            <consortium name="The Broad Institute Genome Sequencing Center for Infectious Disease"/>
            <person name="Wu L."/>
            <person name="Ma J."/>
        </authorList>
    </citation>
    <scope>NUCLEOTIDE SEQUENCE [LARGE SCALE GENOMIC DNA]</scope>
    <source>
        <strain evidence="5">KCTC 42224</strain>
    </source>
</reference>
<dbReference type="PRINTS" id="PR00455">
    <property type="entry name" value="HTHTETR"/>
</dbReference>
<comment type="caution">
    <text evidence="4">The sequence shown here is derived from an EMBL/GenBank/DDBJ whole genome shotgun (WGS) entry which is preliminary data.</text>
</comment>
<evidence type="ECO:0000313" key="5">
    <source>
        <dbReference type="Proteomes" id="UP001595683"/>
    </source>
</evidence>
<dbReference type="PANTHER" id="PTHR30055">
    <property type="entry name" value="HTH-TYPE TRANSCRIPTIONAL REGULATOR RUTR"/>
    <property type="match status" value="1"/>
</dbReference>
<dbReference type="SUPFAM" id="SSF46689">
    <property type="entry name" value="Homeodomain-like"/>
    <property type="match status" value="1"/>
</dbReference>
<dbReference type="Gene3D" id="1.10.10.60">
    <property type="entry name" value="Homeodomain-like"/>
    <property type="match status" value="1"/>
</dbReference>
<evidence type="ECO:0000313" key="4">
    <source>
        <dbReference type="EMBL" id="MFC3671993.1"/>
    </source>
</evidence>
<evidence type="ECO:0000256" key="2">
    <source>
        <dbReference type="PROSITE-ProRule" id="PRU00335"/>
    </source>
</evidence>
<keyword evidence="5" id="KW-1185">Reference proteome</keyword>
<keyword evidence="1 2" id="KW-0238">DNA-binding</keyword>
<feature type="domain" description="HTH tetR-type" evidence="3">
    <location>
        <begin position="16"/>
        <end position="76"/>
    </location>
</feature>
<dbReference type="InterPro" id="IPR001647">
    <property type="entry name" value="HTH_TetR"/>
</dbReference>
<dbReference type="RefSeq" id="WP_191323918.1">
    <property type="nucleotide sequence ID" value="NZ_BMZP01000006.1"/>
</dbReference>
<dbReference type="PANTHER" id="PTHR30055:SF146">
    <property type="entry name" value="HTH-TYPE TRANSCRIPTIONAL DUAL REGULATOR CECR"/>
    <property type="match status" value="1"/>
</dbReference>
<dbReference type="InterPro" id="IPR039536">
    <property type="entry name" value="TetR_C_Proteobacteria"/>
</dbReference>
<evidence type="ECO:0000256" key="1">
    <source>
        <dbReference type="ARBA" id="ARBA00023125"/>
    </source>
</evidence>
<evidence type="ECO:0000259" key="3">
    <source>
        <dbReference type="PROSITE" id="PS50977"/>
    </source>
</evidence>
<proteinExistence type="predicted"/>
<dbReference type="Pfam" id="PF00440">
    <property type="entry name" value="TetR_N"/>
    <property type="match status" value="1"/>
</dbReference>
<gene>
    <name evidence="4" type="ORF">ACFOOT_11205</name>
</gene>
<protein>
    <submittedName>
        <fullName evidence="4">TetR/AcrR family transcriptional regulator</fullName>
    </submittedName>
</protein>
<dbReference type="PROSITE" id="PS50977">
    <property type="entry name" value="HTH_TETR_2"/>
    <property type="match status" value="1"/>
</dbReference>